<evidence type="ECO:0000313" key="2">
    <source>
        <dbReference type="EMBL" id="KXS98964.1"/>
    </source>
</evidence>
<sequence length="173" mass="18438">MAPEAETASSSNGRTSPEQRPKEVVSRKTRAKNAPDTDEGMSAGSNDNRTDRSAPHPTITASADHEHDGQHAILRDFGTIQERRSSGLRHTSGPVKSTESGRGEPHRADVRRQEDQPAKQSADSSKAFPAPGTSRSDRVSHFSGQSCPAKSTTGSLNSELPYLGSAVRLKGGH</sequence>
<gene>
    <name evidence="2" type="ORF">AC578_5003</name>
</gene>
<evidence type="ECO:0000313" key="3">
    <source>
        <dbReference type="Proteomes" id="UP000070133"/>
    </source>
</evidence>
<feature type="compositionally biased region" description="Basic and acidic residues" evidence="1">
    <location>
        <begin position="17"/>
        <end position="26"/>
    </location>
</feature>
<proteinExistence type="predicted"/>
<comment type="caution">
    <text evidence="2">The sequence shown here is derived from an EMBL/GenBank/DDBJ whole genome shotgun (WGS) entry which is preliminary data.</text>
</comment>
<keyword evidence="3" id="KW-1185">Reference proteome</keyword>
<name>A0A139H939_9PEZI</name>
<feature type="compositionally biased region" description="Basic and acidic residues" evidence="1">
    <location>
        <begin position="99"/>
        <end position="117"/>
    </location>
</feature>
<accession>A0A139H939</accession>
<evidence type="ECO:0000256" key="1">
    <source>
        <dbReference type="SAM" id="MobiDB-lite"/>
    </source>
</evidence>
<dbReference type="AlphaFoldDB" id="A0A139H939"/>
<reference evidence="2 3" key="1">
    <citation type="submission" date="2015-07" db="EMBL/GenBank/DDBJ databases">
        <title>Comparative genomics of the Sigatoka disease complex on banana suggests a link between parallel evolutionary changes in Pseudocercospora fijiensis and Pseudocercospora eumusae and increased virulence on the banana host.</title>
        <authorList>
            <person name="Chang T.-C."/>
            <person name="Salvucci A."/>
            <person name="Crous P.W."/>
            <person name="Stergiopoulos I."/>
        </authorList>
    </citation>
    <scope>NUCLEOTIDE SEQUENCE [LARGE SCALE GENOMIC DNA]</scope>
    <source>
        <strain evidence="2 3">CBS 114824</strain>
    </source>
</reference>
<feature type="region of interest" description="Disordered" evidence="1">
    <location>
        <begin position="1"/>
        <end position="173"/>
    </location>
</feature>
<organism evidence="2 3">
    <name type="scientific">Pseudocercospora eumusae</name>
    <dbReference type="NCBI Taxonomy" id="321146"/>
    <lineage>
        <taxon>Eukaryota</taxon>
        <taxon>Fungi</taxon>
        <taxon>Dikarya</taxon>
        <taxon>Ascomycota</taxon>
        <taxon>Pezizomycotina</taxon>
        <taxon>Dothideomycetes</taxon>
        <taxon>Dothideomycetidae</taxon>
        <taxon>Mycosphaerellales</taxon>
        <taxon>Mycosphaerellaceae</taxon>
        <taxon>Pseudocercospora</taxon>
    </lineage>
</organism>
<protein>
    <submittedName>
        <fullName evidence="2">Uncharacterized protein</fullName>
    </submittedName>
</protein>
<feature type="compositionally biased region" description="Basic and acidic residues" evidence="1">
    <location>
        <begin position="63"/>
        <end position="74"/>
    </location>
</feature>
<dbReference type="Proteomes" id="UP000070133">
    <property type="component" value="Unassembled WGS sequence"/>
</dbReference>
<feature type="compositionally biased region" description="Polar residues" evidence="1">
    <location>
        <begin position="142"/>
        <end position="158"/>
    </location>
</feature>
<dbReference type="EMBL" id="LFZN01000102">
    <property type="protein sequence ID" value="KXS98964.1"/>
    <property type="molecule type" value="Genomic_DNA"/>
</dbReference>
<feature type="compositionally biased region" description="Polar residues" evidence="1">
    <location>
        <begin position="7"/>
        <end position="16"/>
    </location>
</feature>